<keyword evidence="2" id="KW-1185">Reference proteome</keyword>
<protein>
    <recommendedName>
        <fullName evidence="3">DUF4276 family protein</fullName>
    </recommendedName>
</protein>
<dbReference type="EMBL" id="JAJEQT010000012">
    <property type="protein sequence ID" value="MCC2219916.1"/>
    <property type="molecule type" value="Genomic_DNA"/>
</dbReference>
<dbReference type="Proteomes" id="UP001198495">
    <property type="component" value="Unassembled WGS sequence"/>
</dbReference>
<sequence>MECFFVFVEGPDDERFITSVLGNDKIKVIKYAREKKEYINRYIKSIKSIPNYDYIVICDIDLKSLVEKKNAILAQFPDCEVEKIIVSIAEIESWYIAGVDEITSKAMKIKYVYYTDYITKEKFNQMIPSKIDRINIMIEILKKYNLNEAILRNKSLKYFWEYISHIEEMTVL</sequence>
<proteinExistence type="predicted"/>
<evidence type="ECO:0000313" key="1">
    <source>
        <dbReference type="EMBL" id="MCC2219916.1"/>
    </source>
</evidence>
<evidence type="ECO:0000313" key="2">
    <source>
        <dbReference type="Proteomes" id="UP001198495"/>
    </source>
</evidence>
<dbReference type="RefSeq" id="WP_009263173.1">
    <property type="nucleotide sequence ID" value="NZ_JAJEQT010000012.1"/>
</dbReference>
<accession>A0ABS8FRU7</accession>
<comment type="caution">
    <text evidence="1">The sequence shown here is derived from an EMBL/GenBank/DDBJ whole genome shotgun (WGS) entry which is preliminary data.</text>
</comment>
<name>A0ABS8FRU7_9FIRM</name>
<gene>
    <name evidence="1" type="ORF">LKD28_12955</name>
</gene>
<evidence type="ECO:0008006" key="3">
    <source>
        <dbReference type="Google" id="ProtNLM"/>
    </source>
</evidence>
<reference evidence="1 2" key="1">
    <citation type="submission" date="2021-10" db="EMBL/GenBank/DDBJ databases">
        <title>Anaerobic single-cell dispensing facilitates the cultivation of human gut bacteria.</title>
        <authorList>
            <person name="Afrizal A."/>
        </authorList>
    </citation>
    <scope>NUCLEOTIDE SEQUENCE [LARGE SCALE GENOMIC DNA]</scope>
    <source>
        <strain evidence="1 2">CLA-AA-H212</strain>
    </source>
</reference>
<organism evidence="1 2">
    <name type="scientific">Coprococcus hominis</name>
    <name type="common">ex Arizal et al. 2022</name>
    <dbReference type="NCBI Taxonomy" id="2881262"/>
    <lineage>
        <taxon>Bacteria</taxon>
        <taxon>Bacillati</taxon>
        <taxon>Bacillota</taxon>
        <taxon>Clostridia</taxon>
        <taxon>Lachnospirales</taxon>
        <taxon>Lachnospiraceae</taxon>
        <taxon>Coprococcus</taxon>
    </lineage>
</organism>